<evidence type="ECO:0000313" key="7">
    <source>
        <dbReference type="EMBL" id="KAF9457536.1"/>
    </source>
</evidence>
<dbReference type="AlphaFoldDB" id="A0A9P6C9P5"/>
<dbReference type="Pfam" id="PF00107">
    <property type="entry name" value="ADH_zinc_N"/>
    <property type="match status" value="1"/>
</dbReference>
<dbReference type="PROSITE" id="PS00059">
    <property type="entry name" value="ADH_ZINC"/>
    <property type="match status" value="1"/>
</dbReference>
<dbReference type="InterPro" id="IPR011032">
    <property type="entry name" value="GroES-like_sf"/>
</dbReference>
<dbReference type="InterPro" id="IPR013154">
    <property type="entry name" value="ADH-like_N"/>
</dbReference>
<dbReference type="EMBL" id="MU150367">
    <property type="protein sequence ID" value="KAF9457536.1"/>
    <property type="molecule type" value="Genomic_DNA"/>
</dbReference>
<feature type="domain" description="Alcohol dehydrogenase-like N-terminal" evidence="6">
    <location>
        <begin position="30"/>
        <end position="136"/>
    </location>
</feature>
<comment type="cofactor">
    <cofactor evidence="4">
        <name>Zn(2+)</name>
        <dbReference type="ChEBI" id="CHEBI:29105"/>
    </cofactor>
</comment>
<keyword evidence="8" id="KW-1185">Reference proteome</keyword>
<organism evidence="7 8">
    <name type="scientific">Collybia nuda</name>
    <dbReference type="NCBI Taxonomy" id="64659"/>
    <lineage>
        <taxon>Eukaryota</taxon>
        <taxon>Fungi</taxon>
        <taxon>Dikarya</taxon>
        <taxon>Basidiomycota</taxon>
        <taxon>Agaricomycotina</taxon>
        <taxon>Agaricomycetes</taxon>
        <taxon>Agaricomycetidae</taxon>
        <taxon>Agaricales</taxon>
        <taxon>Tricholomatineae</taxon>
        <taxon>Clitocybaceae</taxon>
        <taxon>Collybia</taxon>
    </lineage>
</organism>
<dbReference type="InterPro" id="IPR036291">
    <property type="entry name" value="NAD(P)-bd_dom_sf"/>
</dbReference>
<reference evidence="7" key="1">
    <citation type="submission" date="2020-11" db="EMBL/GenBank/DDBJ databases">
        <authorList>
            <consortium name="DOE Joint Genome Institute"/>
            <person name="Ahrendt S."/>
            <person name="Riley R."/>
            <person name="Andreopoulos W."/>
            <person name="Labutti K."/>
            <person name="Pangilinan J."/>
            <person name="Ruiz-Duenas F.J."/>
            <person name="Barrasa J.M."/>
            <person name="Sanchez-Garcia M."/>
            <person name="Camarero S."/>
            <person name="Miyauchi S."/>
            <person name="Serrano A."/>
            <person name="Linde D."/>
            <person name="Babiker R."/>
            <person name="Drula E."/>
            <person name="Ayuso-Fernandez I."/>
            <person name="Pacheco R."/>
            <person name="Padilla G."/>
            <person name="Ferreira P."/>
            <person name="Barriuso J."/>
            <person name="Kellner H."/>
            <person name="Castanera R."/>
            <person name="Alfaro M."/>
            <person name="Ramirez L."/>
            <person name="Pisabarro A.G."/>
            <person name="Kuo A."/>
            <person name="Tritt A."/>
            <person name="Lipzen A."/>
            <person name="He G."/>
            <person name="Yan M."/>
            <person name="Ng V."/>
            <person name="Cullen D."/>
            <person name="Martin F."/>
            <person name="Rosso M.-N."/>
            <person name="Henrissat B."/>
            <person name="Hibbett D."/>
            <person name="Martinez A.T."/>
            <person name="Grigoriev I.V."/>
        </authorList>
    </citation>
    <scope>NUCLEOTIDE SEQUENCE</scope>
    <source>
        <strain evidence="7">CBS 247.69</strain>
    </source>
</reference>
<dbReference type="Pfam" id="PF08240">
    <property type="entry name" value="ADH_N"/>
    <property type="match status" value="1"/>
</dbReference>
<evidence type="ECO:0000259" key="6">
    <source>
        <dbReference type="Pfam" id="PF08240"/>
    </source>
</evidence>
<dbReference type="OrthoDB" id="5363962at2759"/>
<dbReference type="InterPro" id="IPR002328">
    <property type="entry name" value="ADH_Zn_CS"/>
</dbReference>
<dbReference type="SUPFAM" id="SSF50129">
    <property type="entry name" value="GroES-like"/>
    <property type="match status" value="1"/>
</dbReference>
<keyword evidence="3" id="KW-0560">Oxidoreductase</keyword>
<evidence type="ECO:0000256" key="2">
    <source>
        <dbReference type="ARBA" id="ARBA00022833"/>
    </source>
</evidence>
<evidence type="ECO:0000256" key="3">
    <source>
        <dbReference type="ARBA" id="ARBA00023002"/>
    </source>
</evidence>
<feature type="domain" description="Alcohol dehydrogenase-like C-terminal" evidence="5">
    <location>
        <begin position="175"/>
        <end position="306"/>
    </location>
</feature>
<evidence type="ECO:0000256" key="1">
    <source>
        <dbReference type="ARBA" id="ARBA00022723"/>
    </source>
</evidence>
<name>A0A9P6C9P5_9AGAR</name>
<gene>
    <name evidence="7" type="ORF">BDZ94DRAFT_1292348</name>
</gene>
<protein>
    <submittedName>
        <fullName evidence="7">Chaperonin 10-like protein</fullName>
    </submittedName>
</protein>
<proteinExistence type="inferred from homology"/>
<dbReference type="Gene3D" id="3.90.180.10">
    <property type="entry name" value="Medium-chain alcohol dehydrogenases, catalytic domain"/>
    <property type="match status" value="1"/>
</dbReference>
<dbReference type="GO" id="GO:0008270">
    <property type="term" value="F:zinc ion binding"/>
    <property type="evidence" value="ECO:0007669"/>
    <property type="project" value="InterPro"/>
</dbReference>
<comment type="similarity">
    <text evidence="4">Belongs to the zinc-containing alcohol dehydrogenase family.</text>
</comment>
<dbReference type="PANTHER" id="PTHR43401:SF2">
    <property type="entry name" value="L-THREONINE 3-DEHYDROGENASE"/>
    <property type="match status" value="1"/>
</dbReference>
<dbReference type="Proteomes" id="UP000807353">
    <property type="component" value="Unassembled WGS sequence"/>
</dbReference>
<evidence type="ECO:0000256" key="4">
    <source>
        <dbReference type="RuleBase" id="RU361277"/>
    </source>
</evidence>
<keyword evidence="2 4" id="KW-0862">Zinc</keyword>
<dbReference type="Gene3D" id="3.40.50.720">
    <property type="entry name" value="NAD(P)-binding Rossmann-like Domain"/>
    <property type="match status" value="1"/>
</dbReference>
<dbReference type="GO" id="GO:0016491">
    <property type="term" value="F:oxidoreductase activity"/>
    <property type="evidence" value="ECO:0007669"/>
    <property type="project" value="UniProtKB-KW"/>
</dbReference>
<dbReference type="CDD" id="cd08234">
    <property type="entry name" value="threonine_DH_like"/>
    <property type="match status" value="1"/>
</dbReference>
<comment type="caution">
    <text evidence="7">The sequence shown here is derived from an EMBL/GenBank/DDBJ whole genome shotgun (WGS) entry which is preliminary data.</text>
</comment>
<sequence length="348" mass="37772">MATRKEMDAVCYQKAHNLEIITTTIPQFKDDQILIKVNCCGVCGTDHHIAEGKFIAKYPIIPGHEIVGEVSAVGSAVKGFFIGDRCVVNPVVVCDDCFHCHRGQTTLCKNMDYLGVTLPGGFSEYVAVPSKKVFKIYNISDEEAVLAEPTACAIHGLDKLSTPIGAEVLVIGAGPTGLVLSQLLKLNGASKIVIAANKGIKTRVARDLECGDEYVELDRENAQHQWTQLKETYPHGFDIVVEATGSAGVVNDAINYVRRGGTLLVYGVYASDSLVHWSPSKIFTDEIKIIGSFGQSHCFSRAVAYLESGKVRVKGMVTDVFDIRDFQKALDKLSNKGAVKVAIKPSNH</sequence>
<dbReference type="SUPFAM" id="SSF51735">
    <property type="entry name" value="NAD(P)-binding Rossmann-fold domains"/>
    <property type="match status" value="1"/>
</dbReference>
<accession>A0A9P6C9P5</accession>
<evidence type="ECO:0000259" key="5">
    <source>
        <dbReference type="Pfam" id="PF00107"/>
    </source>
</evidence>
<dbReference type="InterPro" id="IPR013149">
    <property type="entry name" value="ADH-like_C"/>
</dbReference>
<keyword evidence="1 4" id="KW-0479">Metal-binding</keyword>
<dbReference type="InterPro" id="IPR050129">
    <property type="entry name" value="Zn_alcohol_dh"/>
</dbReference>
<dbReference type="PANTHER" id="PTHR43401">
    <property type="entry name" value="L-THREONINE 3-DEHYDROGENASE"/>
    <property type="match status" value="1"/>
</dbReference>
<evidence type="ECO:0000313" key="8">
    <source>
        <dbReference type="Proteomes" id="UP000807353"/>
    </source>
</evidence>